<evidence type="ECO:0000313" key="4">
    <source>
        <dbReference type="Proteomes" id="UP000321393"/>
    </source>
</evidence>
<dbReference type="EMBL" id="SSTD01013339">
    <property type="protein sequence ID" value="TYK07144.1"/>
    <property type="molecule type" value="Genomic_DNA"/>
</dbReference>
<accession>A0A5D3C7C3</accession>
<feature type="compositionally biased region" description="Low complexity" evidence="1">
    <location>
        <begin position="7"/>
        <end position="27"/>
    </location>
</feature>
<name>A0A5D3C7C3_CUCMM</name>
<dbReference type="AlphaFoldDB" id="A0A5D3C7C3"/>
<proteinExistence type="predicted"/>
<reference evidence="4 5" key="1">
    <citation type="submission" date="2019-08" db="EMBL/GenBank/DDBJ databases">
        <title>Draft genome sequences of two oriental melons (Cucumis melo L. var makuwa).</title>
        <authorList>
            <person name="Kwon S.-Y."/>
        </authorList>
    </citation>
    <scope>NUCLEOTIDE SEQUENCE [LARGE SCALE GENOMIC DNA]</scope>
    <source>
        <strain evidence="5">cv. Chang Bougi</strain>
        <strain evidence="4">cv. SW 3</strain>
        <tissue evidence="3">Leaf</tissue>
    </source>
</reference>
<evidence type="ECO:0000313" key="2">
    <source>
        <dbReference type="EMBL" id="KAA0065578.1"/>
    </source>
</evidence>
<dbReference type="Proteomes" id="UP000321393">
    <property type="component" value="Unassembled WGS sequence"/>
</dbReference>
<organism evidence="3 5">
    <name type="scientific">Cucumis melo var. makuwa</name>
    <name type="common">Oriental melon</name>
    <dbReference type="NCBI Taxonomy" id="1194695"/>
    <lineage>
        <taxon>Eukaryota</taxon>
        <taxon>Viridiplantae</taxon>
        <taxon>Streptophyta</taxon>
        <taxon>Embryophyta</taxon>
        <taxon>Tracheophyta</taxon>
        <taxon>Spermatophyta</taxon>
        <taxon>Magnoliopsida</taxon>
        <taxon>eudicotyledons</taxon>
        <taxon>Gunneridae</taxon>
        <taxon>Pentapetalae</taxon>
        <taxon>rosids</taxon>
        <taxon>fabids</taxon>
        <taxon>Cucurbitales</taxon>
        <taxon>Cucurbitaceae</taxon>
        <taxon>Benincaseae</taxon>
        <taxon>Cucumis</taxon>
    </lineage>
</organism>
<dbReference type="EMBL" id="SSTE01001308">
    <property type="protein sequence ID" value="KAA0065578.1"/>
    <property type="molecule type" value="Genomic_DNA"/>
</dbReference>
<feature type="region of interest" description="Disordered" evidence="1">
    <location>
        <begin position="1"/>
        <end position="31"/>
    </location>
</feature>
<evidence type="ECO:0000256" key="1">
    <source>
        <dbReference type="SAM" id="MobiDB-lite"/>
    </source>
</evidence>
<evidence type="ECO:0000313" key="5">
    <source>
        <dbReference type="Proteomes" id="UP000321947"/>
    </source>
</evidence>
<dbReference type="Proteomes" id="UP000321947">
    <property type="component" value="Unassembled WGS sequence"/>
</dbReference>
<sequence>MPPPPETSKTPHPLTKSSSSTKLPPLKIQTPHSSPLCQKTLLLDHNPNFNTLIINLDPERPDLNVLVVNLSEGYTNLENALTVYDPLFQGILAEEDVDETSSARENATLKDQVASFNTTVQGLNAKVEGLEATIFQPNSILSQFFAAL</sequence>
<gene>
    <name evidence="3" type="ORF">E5676_scaffold606G00150</name>
    <name evidence="2" type="ORF">E6C27_scaffold90G00160</name>
</gene>
<comment type="caution">
    <text evidence="3">The sequence shown here is derived from an EMBL/GenBank/DDBJ whole genome shotgun (WGS) entry which is preliminary data.</text>
</comment>
<protein>
    <submittedName>
        <fullName evidence="3">Uncharacterized protein</fullName>
    </submittedName>
</protein>
<evidence type="ECO:0000313" key="3">
    <source>
        <dbReference type="EMBL" id="TYK07144.1"/>
    </source>
</evidence>